<evidence type="ECO:0008006" key="3">
    <source>
        <dbReference type="Google" id="ProtNLM"/>
    </source>
</evidence>
<dbReference type="EMBL" id="JBBPEH010000004">
    <property type="protein sequence ID" value="KAK7540036.1"/>
    <property type="molecule type" value="Genomic_DNA"/>
</dbReference>
<keyword evidence="2" id="KW-1185">Reference proteome</keyword>
<proteinExistence type="predicted"/>
<gene>
    <name evidence="1" type="ORF">J3D65DRAFT_307713</name>
</gene>
<dbReference type="SUPFAM" id="SSF46565">
    <property type="entry name" value="Chaperone J-domain"/>
    <property type="match status" value="1"/>
</dbReference>
<evidence type="ECO:0000313" key="1">
    <source>
        <dbReference type="EMBL" id="KAK7540036.1"/>
    </source>
</evidence>
<dbReference type="GeneID" id="92028147"/>
<dbReference type="RefSeq" id="XP_066657307.1">
    <property type="nucleotide sequence ID" value="XM_066795241.1"/>
</dbReference>
<comment type="caution">
    <text evidence="1">The sequence shown here is derived from an EMBL/GenBank/DDBJ whole genome shotgun (WGS) entry which is preliminary data.</text>
</comment>
<evidence type="ECO:0000313" key="2">
    <source>
        <dbReference type="Proteomes" id="UP001360953"/>
    </source>
</evidence>
<reference evidence="1 2" key="1">
    <citation type="submission" date="2024-04" db="EMBL/GenBank/DDBJ databases">
        <title>Phyllosticta paracitricarpa is synonymous to the EU quarantine fungus P. citricarpa based on phylogenomic analyses.</title>
        <authorList>
            <consortium name="Lawrence Berkeley National Laboratory"/>
            <person name="Van ingen-buijs V.A."/>
            <person name="Van westerhoven A.C."/>
            <person name="Haridas S."/>
            <person name="Skiadas P."/>
            <person name="Martin F."/>
            <person name="Groenewald J.Z."/>
            <person name="Crous P.W."/>
            <person name="Seidl M.F."/>
        </authorList>
    </citation>
    <scope>NUCLEOTIDE SEQUENCE [LARGE SCALE GENOMIC DNA]</scope>
    <source>
        <strain evidence="1 2">CPC 17464</strain>
    </source>
</reference>
<dbReference type="Proteomes" id="UP001360953">
    <property type="component" value="Unassembled WGS sequence"/>
</dbReference>
<dbReference type="InterPro" id="IPR036869">
    <property type="entry name" value="J_dom_sf"/>
</dbReference>
<name>A0ABR1LXX9_9PEZI</name>
<protein>
    <recommendedName>
        <fullName evidence="3">J domain-containing protein</fullName>
    </recommendedName>
</protein>
<organism evidence="1 2">
    <name type="scientific">Phyllosticta citribraziliensis</name>
    <dbReference type="NCBI Taxonomy" id="989973"/>
    <lineage>
        <taxon>Eukaryota</taxon>
        <taxon>Fungi</taxon>
        <taxon>Dikarya</taxon>
        <taxon>Ascomycota</taxon>
        <taxon>Pezizomycotina</taxon>
        <taxon>Dothideomycetes</taxon>
        <taxon>Dothideomycetes incertae sedis</taxon>
        <taxon>Botryosphaeriales</taxon>
        <taxon>Phyllostictaceae</taxon>
        <taxon>Phyllosticta</taxon>
    </lineage>
</organism>
<sequence length="274" mass="29959">MSHDGCCLDLINAVDYLGLDPTTPYFPPTAAQMRKLFKTLKLLLHPDKAKANPIARHAQLERGFNFVVLGAIETHLGLDQPGYRQRMQTLSNKTQWVSTWNPHRVDGGPLFEPLPSWSRRFTTSPRTIVDLGTLPPSGIKGAPKFDGSDAEPPILNQEKTAELLRMGALSSPPSPPSQRRACIAVARLHFAGATCPCLAVVRVDPKARSGLECAICQGTQHLGTVDFRALVALAGLCYGSMYARMSKLQLLGVFARVPRLALELYVNSLLAHIK</sequence>
<accession>A0ABR1LXX9</accession>